<dbReference type="Proteomes" id="UP001140513">
    <property type="component" value="Unassembled WGS sequence"/>
</dbReference>
<reference evidence="3" key="1">
    <citation type="submission" date="2022-10" db="EMBL/GenBank/DDBJ databases">
        <title>Tapping the CABI collections for fungal endophytes: first genome assemblies for Collariella, Neodidymelliopsis, Ascochyta clinopodiicola, Didymella pomorum, Didymosphaeria variabile, Neocosmospora piperis and Neocucurbitaria cava.</title>
        <authorList>
            <person name="Hill R."/>
        </authorList>
    </citation>
    <scope>NUCLEOTIDE SEQUENCE</scope>
    <source>
        <strain evidence="3">IMI 356815</strain>
    </source>
</reference>
<keyword evidence="1" id="KW-0106">Calcium</keyword>
<evidence type="ECO:0000313" key="4">
    <source>
        <dbReference type="Proteomes" id="UP001140513"/>
    </source>
</evidence>
<dbReference type="PANTHER" id="PTHR14218:SF19">
    <property type="entry name" value="SERINE PROTEASE AORO, PUTATIVE (AFU_ORTHOLOGUE AFUA_6G10250)-RELATED"/>
    <property type="match status" value="1"/>
</dbReference>
<dbReference type="SUPFAM" id="SSF52743">
    <property type="entry name" value="Subtilisin-like"/>
    <property type="match status" value="1"/>
</dbReference>
<accession>A0A9W8XXP2</accession>
<protein>
    <submittedName>
        <fullName evidence="3">Tripeptidyl-peptidase sed1</fullName>
        <ecNumber evidence="3">3.4.14.9</ecNumber>
    </submittedName>
</protein>
<feature type="binding site" evidence="1">
    <location>
        <position position="116"/>
    </location>
    <ligand>
        <name>Ca(2+)</name>
        <dbReference type="ChEBI" id="CHEBI:29108"/>
    </ligand>
</feature>
<keyword evidence="1" id="KW-0479">Metal-binding</keyword>
<dbReference type="GO" id="GO:0004252">
    <property type="term" value="F:serine-type endopeptidase activity"/>
    <property type="evidence" value="ECO:0007669"/>
    <property type="project" value="InterPro"/>
</dbReference>
<feature type="domain" description="Peptidase S53" evidence="2">
    <location>
        <begin position="1"/>
        <end position="138"/>
    </location>
</feature>
<feature type="binding site" evidence="1">
    <location>
        <position position="118"/>
    </location>
    <ligand>
        <name>Ca(2+)</name>
        <dbReference type="ChEBI" id="CHEBI:29108"/>
    </ligand>
</feature>
<evidence type="ECO:0000256" key="1">
    <source>
        <dbReference type="PROSITE-ProRule" id="PRU01032"/>
    </source>
</evidence>
<comment type="caution">
    <text evidence="3">The sequence shown here is derived from an EMBL/GenBank/DDBJ whole genome shotgun (WGS) entry which is preliminary data.</text>
</comment>
<gene>
    <name evidence="3" type="primary">SED1</name>
    <name evidence="3" type="ORF">N0V89_001702</name>
</gene>
<keyword evidence="3" id="KW-0378">Hydrolase</keyword>
<name>A0A9W8XXP2_9PLEO</name>
<dbReference type="PANTHER" id="PTHR14218">
    <property type="entry name" value="PROTEASE S8 TRIPEPTIDYL PEPTIDASE I CLN2"/>
    <property type="match status" value="1"/>
</dbReference>
<dbReference type="GeneID" id="80905232"/>
<dbReference type="EC" id="3.4.14.9" evidence="3"/>
<feature type="binding site" evidence="1">
    <location>
        <position position="97"/>
    </location>
    <ligand>
        <name>Ca(2+)</name>
        <dbReference type="ChEBI" id="CHEBI:29108"/>
    </ligand>
</feature>
<dbReference type="RefSeq" id="XP_056077335.1">
    <property type="nucleotide sequence ID" value="XM_056210513.1"/>
</dbReference>
<dbReference type="GO" id="GO:0046872">
    <property type="term" value="F:metal ion binding"/>
    <property type="evidence" value="ECO:0007669"/>
    <property type="project" value="UniProtKB-UniRule"/>
</dbReference>
<dbReference type="InterPro" id="IPR030400">
    <property type="entry name" value="Sedolisin_dom"/>
</dbReference>
<dbReference type="GO" id="GO:0008240">
    <property type="term" value="F:tripeptidyl-peptidase activity"/>
    <property type="evidence" value="ECO:0007669"/>
    <property type="project" value="TreeGrafter"/>
</dbReference>
<dbReference type="AlphaFoldDB" id="A0A9W8XXP2"/>
<dbReference type="GO" id="GO:0006508">
    <property type="term" value="P:proteolysis"/>
    <property type="evidence" value="ECO:0007669"/>
    <property type="project" value="InterPro"/>
</dbReference>
<proteinExistence type="predicted"/>
<comment type="cofactor">
    <cofactor evidence="1">
        <name>Ca(2+)</name>
        <dbReference type="ChEBI" id="CHEBI:29108"/>
    </cofactor>
    <text evidence="1">Binds 1 Ca(2+) ion per subunit.</text>
</comment>
<organism evidence="3 4">
    <name type="scientific">Didymosphaeria variabile</name>
    <dbReference type="NCBI Taxonomy" id="1932322"/>
    <lineage>
        <taxon>Eukaryota</taxon>
        <taxon>Fungi</taxon>
        <taxon>Dikarya</taxon>
        <taxon>Ascomycota</taxon>
        <taxon>Pezizomycotina</taxon>
        <taxon>Dothideomycetes</taxon>
        <taxon>Pleosporomycetidae</taxon>
        <taxon>Pleosporales</taxon>
        <taxon>Massarineae</taxon>
        <taxon>Didymosphaeriaceae</taxon>
        <taxon>Didymosphaeria</taxon>
    </lineage>
</organism>
<dbReference type="Gene3D" id="3.40.50.200">
    <property type="entry name" value="Peptidase S8/S53 domain"/>
    <property type="match status" value="1"/>
</dbReference>
<evidence type="ECO:0000313" key="3">
    <source>
        <dbReference type="EMBL" id="KAJ4361133.1"/>
    </source>
</evidence>
<dbReference type="InterPro" id="IPR036852">
    <property type="entry name" value="Peptidase_S8/S53_dom_sf"/>
</dbReference>
<dbReference type="OrthoDB" id="409122at2759"/>
<comment type="caution">
    <text evidence="1">Lacks conserved residue(s) required for the propagation of feature annotation.</text>
</comment>
<dbReference type="InterPro" id="IPR050819">
    <property type="entry name" value="Tripeptidyl-peptidase_I"/>
</dbReference>
<keyword evidence="4" id="KW-1185">Reference proteome</keyword>
<sequence>MRPVNYPYYQTINNASFNANGGIYNRAGRGYPDVSALGDKIAIVGNLRPLLIGGTSASSPLFASILTRINEERLEKGKKTVGFVNPVLYANPKAFNDVTTGSNPGCGTIGFPAKKGWDPVSGLGSADYGRLRKVLLALP</sequence>
<feature type="binding site" evidence="1">
    <location>
        <position position="98"/>
    </location>
    <ligand>
        <name>Ca(2+)</name>
        <dbReference type="ChEBI" id="CHEBI:29108"/>
    </ligand>
</feature>
<evidence type="ECO:0000259" key="2">
    <source>
        <dbReference type="PROSITE" id="PS51695"/>
    </source>
</evidence>
<dbReference type="PROSITE" id="PS51695">
    <property type="entry name" value="SEDOLISIN"/>
    <property type="match status" value="1"/>
</dbReference>
<dbReference type="EMBL" id="JAPEUX010000001">
    <property type="protein sequence ID" value="KAJ4361133.1"/>
    <property type="molecule type" value="Genomic_DNA"/>
</dbReference>